<evidence type="ECO:0000256" key="3">
    <source>
        <dbReference type="ARBA" id="ARBA00022827"/>
    </source>
</evidence>
<comment type="cofactor">
    <cofactor evidence="1">
        <name>FAD</name>
        <dbReference type="ChEBI" id="CHEBI:57692"/>
    </cofactor>
</comment>
<reference evidence="7" key="1">
    <citation type="journal article" date="2019" name="Int. J. Syst. Evol. Microbiol.">
        <title>The Global Catalogue of Microorganisms (GCM) 10K type strain sequencing project: providing services to taxonomists for standard genome sequencing and annotation.</title>
        <authorList>
            <consortium name="The Broad Institute Genomics Platform"/>
            <consortium name="The Broad Institute Genome Sequencing Center for Infectious Disease"/>
            <person name="Wu L."/>
            <person name="Ma J."/>
        </authorList>
    </citation>
    <scope>NUCLEOTIDE SEQUENCE [LARGE SCALE GENOMIC DNA]</scope>
    <source>
        <strain evidence="7">JCM 16929</strain>
    </source>
</reference>
<protein>
    <submittedName>
        <fullName evidence="6">FAD-dependent oxidoreductase</fullName>
    </submittedName>
</protein>
<evidence type="ECO:0000256" key="2">
    <source>
        <dbReference type="ARBA" id="ARBA00022630"/>
    </source>
</evidence>
<dbReference type="InterPro" id="IPR016156">
    <property type="entry name" value="FAD/NAD-linked_Rdtase_dimer_sf"/>
</dbReference>
<keyword evidence="3" id="KW-0274">FAD</keyword>
<dbReference type="InterPro" id="IPR023753">
    <property type="entry name" value="FAD/NAD-binding_dom"/>
</dbReference>
<dbReference type="InterPro" id="IPR050446">
    <property type="entry name" value="FAD-oxidoreductase/Apoptosis"/>
</dbReference>
<dbReference type="PRINTS" id="PR00411">
    <property type="entry name" value="PNDRDTASEI"/>
</dbReference>
<dbReference type="Gene3D" id="3.50.50.60">
    <property type="entry name" value="FAD/NAD(P)-binding domain"/>
    <property type="match status" value="2"/>
</dbReference>
<dbReference type="EMBL" id="BAABAB010000019">
    <property type="protein sequence ID" value="GAA3623896.1"/>
    <property type="molecule type" value="Genomic_DNA"/>
</dbReference>
<keyword evidence="7" id="KW-1185">Reference proteome</keyword>
<evidence type="ECO:0000313" key="6">
    <source>
        <dbReference type="EMBL" id="GAA3623896.1"/>
    </source>
</evidence>
<keyword evidence="4" id="KW-0560">Oxidoreductase</keyword>
<dbReference type="Gene3D" id="3.30.390.30">
    <property type="match status" value="1"/>
</dbReference>
<evidence type="ECO:0000256" key="1">
    <source>
        <dbReference type="ARBA" id="ARBA00001974"/>
    </source>
</evidence>
<dbReference type="PANTHER" id="PTHR43557:SF2">
    <property type="entry name" value="RIESKE DOMAIN-CONTAINING PROTEIN-RELATED"/>
    <property type="match status" value="1"/>
</dbReference>
<dbReference type="Pfam" id="PF07992">
    <property type="entry name" value="Pyr_redox_2"/>
    <property type="match status" value="1"/>
</dbReference>
<accession>A0ABP7A2Z0</accession>
<comment type="caution">
    <text evidence="6">The sequence shown here is derived from an EMBL/GenBank/DDBJ whole genome shotgun (WGS) entry which is preliminary data.</text>
</comment>
<dbReference type="RefSeq" id="WP_344805488.1">
    <property type="nucleotide sequence ID" value="NZ_BAABAB010000019.1"/>
</dbReference>
<dbReference type="SUPFAM" id="SSF55424">
    <property type="entry name" value="FAD/NAD-linked reductases, dimerisation (C-terminal) domain"/>
    <property type="match status" value="1"/>
</dbReference>
<dbReference type="SUPFAM" id="SSF51905">
    <property type="entry name" value="FAD/NAD(P)-binding domain"/>
    <property type="match status" value="2"/>
</dbReference>
<dbReference type="PRINTS" id="PR00368">
    <property type="entry name" value="FADPNR"/>
</dbReference>
<dbReference type="Proteomes" id="UP001501490">
    <property type="component" value="Unassembled WGS sequence"/>
</dbReference>
<dbReference type="PANTHER" id="PTHR43557">
    <property type="entry name" value="APOPTOSIS-INDUCING FACTOR 1"/>
    <property type="match status" value="1"/>
</dbReference>
<evidence type="ECO:0000313" key="7">
    <source>
        <dbReference type="Proteomes" id="UP001501490"/>
    </source>
</evidence>
<name>A0ABP7A2Z0_9ACTN</name>
<sequence>MSGLVVVGSGPAALAAAQAYRESDGDGPVTMITEDVHPPYARPPLTKDYLRGADELDDLWLRDDGWFEDNLVTLTTGTRVTGIDPEARRVSTGGAQEVGYADLVLATGSSPQPLPVPGGDHPDLVYVRDLASGRRLRQIAEQPSGRVVVIGSGFIGCEAAASFATQGVETVLVTDEDIPHTRRLGAEAGKRIADWLRTDGVDLHTGSALAMIERTGHRWALRLDDDTMIDAAHVVCAGGARPRLELAETAGLALANGGVVADSLLRTSVAHIRVAGDIAYARNVAAGRPLRVEHWGDAETQGEIAGAGVAGRQLQWASAPGFWSTIGDRTLKYSSWGDGFDDYEVRGDDRSWTVWYRQGTQLAGVLSYRDDDAYELGQGLLAERAPYAQAIDEVDR</sequence>
<evidence type="ECO:0000256" key="4">
    <source>
        <dbReference type="ARBA" id="ARBA00023002"/>
    </source>
</evidence>
<evidence type="ECO:0000259" key="5">
    <source>
        <dbReference type="Pfam" id="PF07992"/>
    </source>
</evidence>
<gene>
    <name evidence="6" type="ORF">GCM10022236_27810</name>
</gene>
<organism evidence="6 7">
    <name type="scientific">Microlunatus ginsengisoli</name>
    <dbReference type="NCBI Taxonomy" id="363863"/>
    <lineage>
        <taxon>Bacteria</taxon>
        <taxon>Bacillati</taxon>
        <taxon>Actinomycetota</taxon>
        <taxon>Actinomycetes</taxon>
        <taxon>Propionibacteriales</taxon>
        <taxon>Propionibacteriaceae</taxon>
        <taxon>Microlunatus</taxon>
    </lineage>
</organism>
<keyword evidence="2" id="KW-0285">Flavoprotein</keyword>
<dbReference type="InterPro" id="IPR036188">
    <property type="entry name" value="FAD/NAD-bd_sf"/>
</dbReference>
<feature type="domain" description="FAD/NAD(P)-binding" evidence="5">
    <location>
        <begin position="4"/>
        <end position="302"/>
    </location>
</feature>
<proteinExistence type="predicted"/>